<evidence type="ECO:0000313" key="4">
    <source>
        <dbReference type="EnsemblMetazoa" id="XP_050503024.1"/>
    </source>
</evidence>
<organism evidence="4 5">
    <name type="scientific">Diabrotica virgifera virgifera</name>
    <name type="common">western corn rootworm</name>
    <dbReference type="NCBI Taxonomy" id="50390"/>
    <lineage>
        <taxon>Eukaryota</taxon>
        <taxon>Metazoa</taxon>
        <taxon>Ecdysozoa</taxon>
        <taxon>Arthropoda</taxon>
        <taxon>Hexapoda</taxon>
        <taxon>Insecta</taxon>
        <taxon>Pterygota</taxon>
        <taxon>Neoptera</taxon>
        <taxon>Endopterygota</taxon>
        <taxon>Coleoptera</taxon>
        <taxon>Polyphaga</taxon>
        <taxon>Cucujiformia</taxon>
        <taxon>Chrysomeloidea</taxon>
        <taxon>Chrysomelidae</taxon>
        <taxon>Galerucinae</taxon>
        <taxon>Diabroticina</taxon>
        <taxon>Diabroticites</taxon>
        <taxon>Diabrotica</taxon>
    </lineage>
</organism>
<keyword evidence="5" id="KW-1185">Reference proteome</keyword>
<evidence type="ECO:0000259" key="3">
    <source>
        <dbReference type="PROSITE" id="PS51228"/>
    </source>
</evidence>
<dbReference type="Gene3D" id="1.20.80.10">
    <property type="match status" value="1"/>
</dbReference>
<evidence type="ECO:0000313" key="5">
    <source>
        <dbReference type="Proteomes" id="UP001652700"/>
    </source>
</evidence>
<accession>A0ABM5JYK9</accession>
<dbReference type="PROSITE" id="PS51228">
    <property type="entry name" value="ACB_2"/>
    <property type="match status" value="1"/>
</dbReference>
<dbReference type="PANTHER" id="PTHR23310">
    <property type="entry name" value="ACYL-COA-BINDING PROTEIN, ACBP"/>
    <property type="match status" value="1"/>
</dbReference>
<protein>
    <recommendedName>
        <fullName evidence="3">ACB domain-containing protein</fullName>
    </recommendedName>
</protein>
<dbReference type="GeneID" id="126882243"/>
<dbReference type="Pfam" id="PF00887">
    <property type="entry name" value="ACBP"/>
    <property type="match status" value="1"/>
</dbReference>
<dbReference type="Proteomes" id="UP001652700">
    <property type="component" value="Unplaced"/>
</dbReference>
<dbReference type="RefSeq" id="XP_050503024.1">
    <property type="nucleotide sequence ID" value="XM_050647067.1"/>
</dbReference>
<feature type="domain" description="ACB" evidence="3">
    <location>
        <begin position="12"/>
        <end position="95"/>
    </location>
</feature>
<proteinExistence type="inferred from homology"/>
<dbReference type="SUPFAM" id="SSF47027">
    <property type="entry name" value="Acyl-CoA binding protein"/>
    <property type="match status" value="1"/>
</dbReference>
<dbReference type="PRINTS" id="PR00689">
    <property type="entry name" value="ACOABINDINGP"/>
</dbReference>
<sequence>MLFLGVYYKTESEKKFKSACDQVRKFSKRPPDNDLLELYSLYKQATVGNVNTAKPSGLEDVKKWEAWNAKKGIAISSAKEQYIAKAKVLAAKPSGLEDVKKWEAWNAKKGIAISSAKEQYIAKAKVLAAKPSGLEDVKKWEAWNAKKGIAISSAKEQYIAKAKVLAGTYA</sequence>
<name>A0ABM5JYK9_DIAVI</name>
<evidence type="ECO:0000256" key="1">
    <source>
        <dbReference type="ARBA" id="ARBA00005567"/>
    </source>
</evidence>
<dbReference type="InterPro" id="IPR000582">
    <property type="entry name" value="Acyl-CoA-binding_protein"/>
</dbReference>
<evidence type="ECO:0000256" key="2">
    <source>
        <dbReference type="ARBA" id="ARBA00023121"/>
    </source>
</evidence>
<reference evidence="4" key="1">
    <citation type="submission" date="2025-05" db="UniProtKB">
        <authorList>
            <consortium name="EnsemblMetazoa"/>
        </authorList>
    </citation>
    <scope>IDENTIFICATION</scope>
</reference>
<dbReference type="InterPro" id="IPR035984">
    <property type="entry name" value="Acyl-CoA-binding_sf"/>
</dbReference>
<comment type="similarity">
    <text evidence="1">Belongs to the ACBP family.</text>
</comment>
<dbReference type="InterPro" id="IPR014352">
    <property type="entry name" value="FERM/acyl-CoA-bd_prot_sf"/>
</dbReference>
<dbReference type="EnsemblMetazoa" id="XM_050647067.1">
    <property type="protein sequence ID" value="XP_050503024.1"/>
    <property type="gene ID" value="LOC126882243"/>
</dbReference>
<keyword evidence="2" id="KW-0446">Lipid-binding</keyword>
<dbReference type="PANTHER" id="PTHR23310:SF62">
    <property type="entry name" value="ACYL-COA BINDING PROTEIN 1, ISOFORM A"/>
    <property type="match status" value="1"/>
</dbReference>